<feature type="transmembrane region" description="Helical" evidence="5">
    <location>
        <begin position="15"/>
        <end position="34"/>
    </location>
</feature>
<keyword evidence="3 5" id="KW-1133">Transmembrane helix</keyword>
<organism evidence="6 7">
    <name type="scientific">Robbsia betulipollinis</name>
    <dbReference type="NCBI Taxonomy" id="2981849"/>
    <lineage>
        <taxon>Bacteria</taxon>
        <taxon>Pseudomonadati</taxon>
        <taxon>Pseudomonadota</taxon>
        <taxon>Betaproteobacteria</taxon>
        <taxon>Burkholderiales</taxon>
        <taxon>Burkholderiaceae</taxon>
        <taxon>Robbsia</taxon>
    </lineage>
</organism>
<keyword evidence="1" id="KW-1003">Cell membrane</keyword>
<reference evidence="6" key="1">
    <citation type="submission" date="2022-11" db="EMBL/GenBank/DDBJ databases">
        <title>Robbsia betulipollinis sp. nov., isolated from pollen of birch (Betula pendula).</title>
        <authorList>
            <person name="Shi H."/>
            <person name="Ambika Manirajan B."/>
            <person name="Ratering S."/>
            <person name="Geissler-Plaum R."/>
            <person name="Schnell S."/>
        </authorList>
    </citation>
    <scope>NUCLEOTIDE SEQUENCE</scope>
    <source>
        <strain evidence="6">Bb-Pol-6</strain>
    </source>
</reference>
<dbReference type="EMBL" id="JAPMXC010000001">
    <property type="protein sequence ID" value="MCY0385684.1"/>
    <property type="molecule type" value="Genomic_DNA"/>
</dbReference>
<comment type="caution">
    <text evidence="6">The sequence shown here is derived from an EMBL/GenBank/DDBJ whole genome shotgun (WGS) entry which is preliminary data.</text>
</comment>
<protein>
    <submittedName>
        <fullName evidence="6">DUF1656 domain-containing protein</fullName>
    </submittedName>
</protein>
<gene>
    <name evidence="6" type="ORF">OVY01_00195</name>
</gene>
<dbReference type="Pfam" id="PF07869">
    <property type="entry name" value="DUF1656"/>
    <property type="match status" value="1"/>
</dbReference>
<evidence type="ECO:0000256" key="1">
    <source>
        <dbReference type="ARBA" id="ARBA00022475"/>
    </source>
</evidence>
<evidence type="ECO:0000313" key="7">
    <source>
        <dbReference type="Proteomes" id="UP001082899"/>
    </source>
</evidence>
<proteinExistence type="predicted"/>
<evidence type="ECO:0000256" key="4">
    <source>
        <dbReference type="ARBA" id="ARBA00023136"/>
    </source>
</evidence>
<dbReference type="InterPro" id="IPR012451">
    <property type="entry name" value="DUF1656"/>
</dbReference>
<keyword evidence="7" id="KW-1185">Reference proteome</keyword>
<keyword evidence="2 5" id="KW-0812">Transmembrane</keyword>
<evidence type="ECO:0000256" key="2">
    <source>
        <dbReference type="ARBA" id="ARBA00022692"/>
    </source>
</evidence>
<dbReference type="RefSeq" id="WP_267844812.1">
    <property type="nucleotide sequence ID" value="NZ_JAPMXC010000001.1"/>
</dbReference>
<evidence type="ECO:0000256" key="5">
    <source>
        <dbReference type="SAM" id="Phobius"/>
    </source>
</evidence>
<keyword evidence="4 5" id="KW-0472">Membrane</keyword>
<evidence type="ECO:0000313" key="6">
    <source>
        <dbReference type="EMBL" id="MCY0385684.1"/>
    </source>
</evidence>
<feature type="transmembrane region" description="Helical" evidence="5">
    <location>
        <begin position="46"/>
        <end position="67"/>
    </location>
</feature>
<evidence type="ECO:0000256" key="3">
    <source>
        <dbReference type="ARBA" id="ARBA00022989"/>
    </source>
</evidence>
<sequence>MIGEFDLVGVFLPELLVWMLVTYCIQFFVGKGLARAGLYRHVWHRSVFDLALYIVLLGLVVFVSHSFSIG</sequence>
<dbReference type="Proteomes" id="UP001082899">
    <property type="component" value="Unassembled WGS sequence"/>
</dbReference>
<name>A0ABT3ZGN1_9BURK</name>
<accession>A0ABT3ZGN1</accession>